<keyword evidence="8" id="KW-0460">Magnesium</keyword>
<dbReference type="EMBL" id="CAEZYL010000018">
    <property type="protein sequence ID" value="CAB4719970.1"/>
    <property type="molecule type" value="Genomic_DNA"/>
</dbReference>
<evidence type="ECO:0000256" key="8">
    <source>
        <dbReference type="ARBA" id="ARBA00022842"/>
    </source>
</evidence>
<dbReference type="PANTHER" id="PTHR30218">
    <property type="entry name" value="POLYPHOSPHATE KINASE"/>
    <property type="match status" value="1"/>
</dbReference>
<dbReference type="Pfam" id="PF02503">
    <property type="entry name" value="PP_kinase"/>
    <property type="match status" value="1"/>
</dbReference>
<dbReference type="NCBIfam" id="NF003917">
    <property type="entry name" value="PRK05443.1-1"/>
    <property type="match status" value="1"/>
</dbReference>
<dbReference type="InterPro" id="IPR003414">
    <property type="entry name" value="PP_kinase"/>
</dbReference>
<reference evidence="16" key="1">
    <citation type="submission" date="2020-05" db="EMBL/GenBank/DDBJ databases">
        <authorList>
            <person name="Chiriac C."/>
            <person name="Salcher M."/>
            <person name="Ghai R."/>
            <person name="Kavagutti S V."/>
        </authorList>
    </citation>
    <scope>NUCLEOTIDE SEQUENCE</scope>
</reference>
<dbReference type="Pfam" id="PF13089">
    <property type="entry name" value="PP_kinase_N"/>
    <property type="match status" value="1"/>
</dbReference>
<dbReference type="PIRSF" id="PIRSF015589">
    <property type="entry name" value="PP_kinase"/>
    <property type="match status" value="1"/>
</dbReference>
<evidence type="ECO:0000256" key="4">
    <source>
        <dbReference type="ARBA" id="ARBA00022723"/>
    </source>
</evidence>
<dbReference type="InterPro" id="IPR041108">
    <property type="entry name" value="PP_kinase_C_1"/>
</dbReference>
<dbReference type="SUPFAM" id="SSF143724">
    <property type="entry name" value="PHP14-like"/>
    <property type="match status" value="1"/>
</dbReference>
<dbReference type="NCBIfam" id="TIGR03705">
    <property type="entry name" value="poly_P_kin"/>
    <property type="match status" value="1"/>
</dbReference>
<evidence type="ECO:0000313" key="13">
    <source>
        <dbReference type="EMBL" id="CAB4535585.1"/>
    </source>
</evidence>
<keyword evidence="6" id="KW-0418">Kinase</keyword>
<sequence length="700" mass="79861">MSSQRFPLLARSPRETLIDRELSWLAFNERVLELAEDEGVPLLERCRFLAIFASNLDDFFMIRVATLKRKLENGITQKNTAGYTPTELMAEISRKTEELIARQTKCFHERIMPELNSVGIEIIKWSDLNAEESAYVNQIFQEKIFPVLTPLAVDPSHPFPYISGLSLNLAVVVNQVDASEEDSKLFARVKVPSNLPRFVETSTNRTRRFIPLEQVIVANLEHLFPGMELHTHFAFRITRNADLEIEEEESEDLLASMEQELLRRKFGPAVRLEIDRDIEGELLNTLMEELGVKDHEVSRYQEPLDLTGLNRIADLDFPELKYPVFRNQVHKDLREAEPDSTEAFFDAIKRHEILLHHPYESFNSSVVRFLESAATDPHVLAIKQTLYRTSGDSPIVAALIEAAEAGKQVLAVIEIRARFDEQANVRWARKLEDAGVHVVYGLVGFKTHAKLSLVVREEFGAIRRYVHIGTGNYNPKTARMYEDFGLLSADAVLGDDINKLFNQLSGFAPQTSFSRLLVAPRTLRPGLIERIEREVTNHQAGKPAYIRIKLNSIMDEEFIEALYRASGAGVKIDLVVRGICALRAGIPGLSENITVRSVLGRFLEHSRIFHFAHGGNDELWIGSADLMHRNLDRRVEAMVNINQPDHKRMLIRALDHYLSDTSPAWIMREDGGWHHAVLGPDREPLTDFHAQVTDWYRLRE</sequence>
<dbReference type="GO" id="GO:0005524">
    <property type="term" value="F:ATP binding"/>
    <property type="evidence" value="ECO:0007669"/>
    <property type="project" value="UniProtKB-KW"/>
</dbReference>
<dbReference type="EMBL" id="CAEZUD010000035">
    <property type="protein sequence ID" value="CAB4591874.1"/>
    <property type="molecule type" value="Genomic_DNA"/>
</dbReference>
<dbReference type="NCBIfam" id="NF003918">
    <property type="entry name" value="PRK05443.1-2"/>
    <property type="match status" value="1"/>
</dbReference>
<dbReference type="GO" id="GO:0009358">
    <property type="term" value="C:polyphosphate kinase complex"/>
    <property type="evidence" value="ECO:0007669"/>
    <property type="project" value="InterPro"/>
</dbReference>
<dbReference type="Pfam" id="PF13090">
    <property type="entry name" value="PP_kinase_C"/>
    <property type="match status" value="1"/>
</dbReference>
<dbReference type="Gene3D" id="3.30.1840.10">
    <property type="entry name" value="Polyphosphate kinase middle domain"/>
    <property type="match status" value="1"/>
</dbReference>
<keyword evidence="5" id="KW-0547">Nucleotide-binding</keyword>
<dbReference type="Gene3D" id="3.30.870.10">
    <property type="entry name" value="Endonuclease Chain A"/>
    <property type="match status" value="2"/>
</dbReference>
<evidence type="ECO:0000259" key="9">
    <source>
        <dbReference type="Pfam" id="PF02503"/>
    </source>
</evidence>
<evidence type="ECO:0000313" key="17">
    <source>
        <dbReference type="EMBL" id="CAB4962577.1"/>
    </source>
</evidence>
<keyword evidence="3" id="KW-0808">Transferase</keyword>
<evidence type="ECO:0000256" key="5">
    <source>
        <dbReference type="ARBA" id="ARBA00022741"/>
    </source>
</evidence>
<dbReference type="AlphaFoldDB" id="A0A6J6R7N7"/>
<evidence type="ECO:0000259" key="10">
    <source>
        <dbReference type="Pfam" id="PF13089"/>
    </source>
</evidence>
<dbReference type="GO" id="GO:0046872">
    <property type="term" value="F:metal ion binding"/>
    <property type="evidence" value="ECO:0007669"/>
    <property type="project" value="UniProtKB-KW"/>
</dbReference>
<name>A0A6J6R7N7_9ZZZZ</name>
<organism evidence="16">
    <name type="scientific">freshwater metagenome</name>
    <dbReference type="NCBI Taxonomy" id="449393"/>
    <lineage>
        <taxon>unclassified sequences</taxon>
        <taxon>metagenomes</taxon>
        <taxon>ecological metagenomes</taxon>
    </lineage>
</organism>
<dbReference type="GO" id="GO:0008976">
    <property type="term" value="F:polyphosphate kinase activity"/>
    <property type="evidence" value="ECO:0007669"/>
    <property type="project" value="UniProtKB-EC"/>
</dbReference>
<feature type="domain" description="Polyphosphate kinase C-terminal" evidence="12">
    <location>
        <begin position="344"/>
        <end position="507"/>
    </location>
</feature>
<dbReference type="EMBL" id="CAEZUY010000015">
    <property type="protein sequence ID" value="CAB4609530.1"/>
    <property type="molecule type" value="Genomic_DNA"/>
</dbReference>
<dbReference type="InterPro" id="IPR025200">
    <property type="entry name" value="PPK_C_dom2"/>
</dbReference>
<dbReference type="SUPFAM" id="SSF56024">
    <property type="entry name" value="Phospholipase D/nuclease"/>
    <property type="match status" value="2"/>
</dbReference>
<dbReference type="InterPro" id="IPR036830">
    <property type="entry name" value="PP_kinase_middle_dom_sf"/>
</dbReference>
<evidence type="ECO:0000259" key="11">
    <source>
        <dbReference type="Pfam" id="PF13090"/>
    </source>
</evidence>
<gene>
    <name evidence="13" type="ORF">UFOPK1380_00735</name>
    <name evidence="14" type="ORF">UFOPK1778_00750</name>
    <name evidence="15" type="ORF">UFOPK1863_00302</name>
    <name evidence="16" type="ORF">UFOPK2689_00467</name>
    <name evidence="17" type="ORF">UFOPK3874_00626</name>
</gene>
<dbReference type="Pfam" id="PF17941">
    <property type="entry name" value="PP_kinase_C_1"/>
    <property type="match status" value="1"/>
</dbReference>
<evidence type="ECO:0000259" key="12">
    <source>
        <dbReference type="Pfam" id="PF17941"/>
    </source>
</evidence>
<evidence type="ECO:0000256" key="7">
    <source>
        <dbReference type="ARBA" id="ARBA00022840"/>
    </source>
</evidence>
<keyword evidence="4" id="KW-0479">Metal-binding</keyword>
<feature type="domain" description="Polyphosphate kinase middle" evidence="9">
    <location>
        <begin position="132"/>
        <end position="310"/>
    </location>
</feature>
<dbReference type="FunFam" id="3.30.870.10:FF:000001">
    <property type="entry name" value="Polyphosphate kinase"/>
    <property type="match status" value="1"/>
</dbReference>
<keyword evidence="7" id="KW-0067">ATP-binding</keyword>
<evidence type="ECO:0000313" key="14">
    <source>
        <dbReference type="EMBL" id="CAB4591874.1"/>
    </source>
</evidence>
<dbReference type="SUPFAM" id="SSF140356">
    <property type="entry name" value="PPK N-terminal domain-like"/>
    <property type="match status" value="1"/>
</dbReference>
<dbReference type="InterPro" id="IPR025198">
    <property type="entry name" value="PPK_N_dom"/>
</dbReference>
<dbReference type="NCBIfam" id="NF003921">
    <property type="entry name" value="PRK05443.2-2"/>
    <property type="match status" value="1"/>
</dbReference>
<dbReference type="InterPro" id="IPR024953">
    <property type="entry name" value="PP_kinase_middle"/>
</dbReference>
<protein>
    <recommendedName>
        <fullName evidence="1">ATP-polyphosphate phosphotransferase</fullName>
        <ecNumber evidence="1">2.7.4.1</ecNumber>
    </recommendedName>
</protein>
<keyword evidence="2" id="KW-0597">Phosphoprotein</keyword>
<dbReference type="CDD" id="cd09168">
    <property type="entry name" value="PLDc_PaPPK1_C2_like"/>
    <property type="match status" value="1"/>
</dbReference>
<dbReference type="EMBL" id="CAEZSC010000039">
    <property type="protein sequence ID" value="CAB4535585.1"/>
    <property type="molecule type" value="Genomic_DNA"/>
</dbReference>
<evidence type="ECO:0000313" key="16">
    <source>
        <dbReference type="EMBL" id="CAB4719970.1"/>
    </source>
</evidence>
<dbReference type="NCBIfam" id="NF003922">
    <property type="entry name" value="PRK05443.2-3"/>
    <property type="match status" value="1"/>
</dbReference>
<dbReference type="Gene3D" id="1.20.58.310">
    <property type="entry name" value="Polyphosphate kinase N-terminal domain"/>
    <property type="match status" value="1"/>
</dbReference>
<dbReference type="EC" id="2.7.4.1" evidence="1"/>
<accession>A0A6J6R7N7</accession>
<proteinExistence type="inferred from homology"/>
<dbReference type="CDD" id="cd09165">
    <property type="entry name" value="PLDc_PaPPK1_C1_like"/>
    <property type="match status" value="1"/>
</dbReference>
<evidence type="ECO:0000256" key="2">
    <source>
        <dbReference type="ARBA" id="ARBA00022553"/>
    </source>
</evidence>
<evidence type="ECO:0000256" key="3">
    <source>
        <dbReference type="ARBA" id="ARBA00022679"/>
    </source>
</evidence>
<dbReference type="HAMAP" id="MF_00347">
    <property type="entry name" value="Polyphosphate_kinase"/>
    <property type="match status" value="1"/>
</dbReference>
<dbReference type="GO" id="GO:0006799">
    <property type="term" value="P:polyphosphate biosynthetic process"/>
    <property type="evidence" value="ECO:0007669"/>
    <property type="project" value="InterPro"/>
</dbReference>
<feature type="domain" description="Polyphosphate kinase C-terminal" evidence="11">
    <location>
        <begin position="516"/>
        <end position="675"/>
    </location>
</feature>
<evidence type="ECO:0000313" key="15">
    <source>
        <dbReference type="EMBL" id="CAB4609530.1"/>
    </source>
</evidence>
<dbReference type="InterPro" id="IPR036832">
    <property type="entry name" value="PPK_N_dom_sf"/>
</dbReference>
<evidence type="ECO:0000256" key="6">
    <source>
        <dbReference type="ARBA" id="ARBA00022777"/>
    </source>
</evidence>
<dbReference type="EMBL" id="CAFBNS010000101">
    <property type="protein sequence ID" value="CAB4962577.1"/>
    <property type="molecule type" value="Genomic_DNA"/>
</dbReference>
<evidence type="ECO:0000256" key="1">
    <source>
        <dbReference type="ARBA" id="ARBA00012960"/>
    </source>
</evidence>
<dbReference type="PANTHER" id="PTHR30218:SF0">
    <property type="entry name" value="POLYPHOSPHATE KINASE"/>
    <property type="match status" value="1"/>
</dbReference>
<feature type="domain" description="Polyphosphate kinase N-terminal" evidence="10">
    <location>
        <begin position="18"/>
        <end position="122"/>
    </location>
</feature>